<dbReference type="AlphaFoldDB" id="A0A430K2U5"/>
<keyword evidence="2" id="KW-0548">Nucleotidyltransferase</keyword>
<dbReference type="InterPro" id="IPR004821">
    <property type="entry name" value="Cyt_trans-like"/>
</dbReference>
<sequence length="212" mass="24573">MTEAYFQILSSKYPNWNFNTDPNHKVKLLVSCKFKFEGALLELLEILKNISVFYDNEDYVIKLKKGNTLGIKVKYKKENKKYHKIYTSGCFDIFHYGHLNILKKSKEMCDYLIVGVSTDELIEKEKGRPPVIPFEERIKLVKAISFVDEVIPQLDKNKQRIVDEYNIDAISVGDDWKGRFPKTSCPVEYVPYTANVSSTILKSTLRLETVNS</sequence>
<dbReference type="InterPro" id="IPR050385">
    <property type="entry name" value="Archaeal_FAD_synthase"/>
</dbReference>
<dbReference type="Pfam" id="PF01467">
    <property type="entry name" value="CTP_transf_like"/>
    <property type="match status" value="1"/>
</dbReference>
<dbReference type="Proteomes" id="UP000267585">
    <property type="component" value="Unassembled WGS sequence"/>
</dbReference>
<dbReference type="OrthoDB" id="9795543at2"/>
<dbReference type="NCBIfam" id="TIGR00125">
    <property type="entry name" value="cyt_tran_rel"/>
    <property type="match status" value="1"/>
</dbReference>
<dbReference type="Gene3D" id="3.40.50.620">
    <property type="entry name" value="HUPs"/>
    <property type="match status" value="1"/>
</dbReference>
<comment type="caution">
    <text evidence="4">The sequence shown here is derived from an EMBL/GenBank/DDBJ whole genome shotgun (WGS) entry which is preliminary data.</text>
</comment>
<dbReference type="InterPro" id="IPR014729">
    <property type="entry name" value="Rossmann-like_a/b/a_fold"/>
</dbReference>
<dbReference type="EMBL" id="RQPJ01000006">
    <property type="protein sequence ID" value="RTE53234.1"/>
    <property type="molecule type" value="Genomic_DNA"/>
</dbReference>
<evidence type="ECO:0000259" key="3">
    <source>
        <dbReference type="Pfam" id="PF01467"/>
    </source>
</evidence>
<accession>A0A430K2U5</accession>
<evidence type="ECO:0000313" key="5">
    <source>
        <dbReference type="Proteomes" id="UP000267585"/>
    </source>
</evidence>
<feature type="domain" description="Cytidyltransferase-like" evidence="3">
    <location>
        <begin position="87"/>
        <end position="178"/>
    </location>
</feature>
<dbReference type="RefSeq" id="WP_126162670.1">
    <property type="nucleotide sequence ID" value="NZ_RQPJ01000006.1"/>
</dbReference>
<organism evidence="4 5">
    <name type="scientific">Arenibacter aquaticus</name>
    <dbReference type="NCBI Taxonomy" id="2489054"/>
    <lineage>
        <taxon>Bacteria</taxon>
        <taxon>Pseudomonadati</taxon>
        <taxon>Bacteroidota</taxon>
        <taxon>Flavobacteriia</taxon>
        <taxon>Flavobacteriales</taxon>
        <taxon>Flavobacteriaceae</taxon>
        <taxon>Arenibacter</taxon>
    </lineage>
</organism>
<proteinExistence type="predicted"/>
<evidence type="ECO:0000313" key="4">
    <source>
        <dbReference type="EMBL" id="RTE53234.1"/>
    </source>
</evidence>
<keyword evidence="1" id="KW-0808">Transferase</keyword>
<dbReference type="PANTHER" id="PTHR43793:SF1">
    <property type="entry name" value="FAD SYNTHASE"/>
    <property type="match status" value="1"/>
</dbReference>
<keyword evidence="5" id="KW-1185">Reference proteome</keyword>
<dbReference type="GO" id="GO:0016779">
    <property type="term" value="F:nucleotidyltransferase activity"/>
    <property type="evidence" value="ECO:0007669"/>
    <property type="project" value="UniProtKB-KW"/>
</dbReference>
<evidence type="ECO:0000256" key="1">
    <source>
        <dbReference type="ARBA" id="ARBA00022679"/>
    </source>
</evidence>
<dbReference type="SUPFAM" id="SSF52374">
    <property type="entry name" value="Nucleotidylyl transferase"/>
    <property type="match status" value="1"/>
</dbReference>
<evidence type="ECO:0000256" key="2">
    <source>
        <dbReference type="ARBA" id="ARBA00022695"/>
    </source>
</evidence>
<gene>
    <name evidence="4" type="ORF">EHW67_12180</name>
</gene>
<protein>
    <recommendedName>
        <fullName evidence="3">Cytidyltransferase-like domain-containing protein</fullName>
    </recommendedName>
</protein>
<reference evidence="4 5" key="1">
    <citation type="submission" date="2018-11" db="EMBL/GenBank/DDBJ databases">
        <title>Arenibacter aquaticus sp.nov., a marine bacterium isolated from surface seawater in the South China Sea.</title>
        <authorList>
            <person name="Guo J."/>
            <person name="Sun J."/>
        </authorList>
    </citation>
    <scope>NUCLEOTIDE SEQUENCE [LARGE SCALE GENOMIC DNA]</scope>
    <source>
        <strain evidence="4 5">GUO666</strain>
    </source>
</reference>
<name>A0A430K2U5_9FLAO</name>
<dbReference type="PANTHER" id="PTHR43793">
    <property type="entry name" value="FAD SYNTHASE"/>
    <property type="match status" value="1"/>
</dbReference>